<keyword evidence="3" id="KW-1185">Reference proteome</keyword>
<gene>
    <name evidence="2" type="ORF">O166_18635</name>
</gene>
<sequence length="143" mass="16223">MQKKQPKTPPLFSNTKWTRFGSESEFSPETVERMPLNWQGEKTVTTQKWVTAGHNASVNVDSGDKKKYARGVHMTLPSVASLLDTYKGLEVWDQDEETGKKPKNYVAIKPTSEPLNMAFGGLAFIQYLNQHAEWAPVNWKLPK</sequence>
<evidence type="ECO:0000313" key="2">
    <source>
        <dbReference type="EMBL" id="ERE20676.1"/>
    </source>
</evidence>
<proteinExistence type="predicted"/>
<dbReference type="RefSeq" id="WP_021475018.1">
    <property type="nucleotide sequence ID" value="NZ_AVPH01000008.1"/>
</dbReference>
<name>A0ABP2XSB6_9NEIS</name>
<organism evidence="2 3">
    <name type="scientific">Pseudogulbenkiania ferrooxidans EGD-HP2</name>
    <dbReference type="NCBI Taxonomy" id="1388764"/>
    <lineage>
        <taxon>Bacteria</taxon>
        <taxon>Pseudomonadati</taxon>
        <taxon>Pseudomonadota</taxon>
        <taxon>Betaproteobacteria</taxon>
        <taxon>Neisseriales</taxon>
        <taxon>Chromobacteriaceae</taxon>
        <taxon>Pseudogulbenkiania</taxon>
    </lineage>
</organism>
<reference evidence="2 3" key="1">
    <citation type="journal article" date="2013" name="Genome Announc.">
        <title>Genome Sequence of the Pigment-Producing Bacterium Pseudogulbenkiania ferrooxidans, Isolated from Loktak Lake.</title>
        <authorList>
            <person name="Puranik S."/>
            <person name="Talkal R."/>
            <person name="Qureshi A."/>
            <person name="Khardenavis A."/>
            <person name="Kapley A."/>
            <person name="Purohit H.J."/>
        </authorList>
    </citation>
    <scope>NUCLEOTIDE SEQUENCE [LARGE SCALE GENOMIC DNA]</scope>
    <source>
        <strain evidence="2 3">EGD-HP2</strain>
    </source>
</reference>
<evidence type="ECO:0000313" key="3">
    <source>
        <dbReference type="Proteomes" id="UP000016426"/>
    </source>
</evidence>
<dbReference type="EMBL" id="AVPH01000008">
    <property type="protein sequence ID" value="ERE20676.1"/>
    <property type="molecule type" value="Genomic_DNA"/>
</dbReference>
<feature type="region of interest" description="Disordered" evidence="1">
    <location>
        <begin position="1"/>
        <end position="28"/>
    </location>
</feature>
<dbReference type="Proteomes" id="UP000016426">
    <property type="component" value="Unassembled WGS sequence"/>
</dbReference>
<evidence type="ECO:0000256" key="1">
    <source>
        <dbReference type="SAM" id="MobiDB-lite"/>
    </source>
</evidence>
<accession>A0ABP2XSB6</accession>
<protein>
    <submittedName>
        <fullName evidence="2">Uncharacterized protein</fullName>
    </submittedName>
</protein>
<comment type="caution">
    <text evidence="2">The sequence shown here is derived from an EMBL/GenBank/DDBJ whole genome shotgun (WGS) entry which is preliminary data.</text>
</comment>